<keyword evidence="1" id="KW-1133">Transmembrane helix</keyword>
<dbReference type="Proteomes" id="UP000177276">
    <property type="component" value="Unassembled WGS sequence"/>
</dbReference>
<evidence type="ECO:0000313" key="3">
    <source>
        <dbReference type="Proteomes" id="UP000177276"/>
    </source>
</evidence>
<evidence type="ECO:0000256" key="1">
    <source>
        <dbReference type="SAM" id="Phobius"/>
    </source>
</evidence>
<reference evidence="2 3" key="1">
    <citation type="journal article" date="2016" name="Nat. Commun.">
        <title>Thousands of microbial genomes shed light on interconnected biogeochemical processes in an aquifer system.</title>
        <authorList>
            <person name="Anantharaman K."/>
            <person name="Brown C.T."/>
            <person name="Hug L.A."/>
            <person name="Sharon I."/>
            <person name="Castelle C.J."/>
            <person name="Probst A.J."/>
            <person name="Thomas B.C."/>
            <person name="Singh A."/>
            <person name="Wilkins M.J."/>
            <person name="Karaoz U."/>
            <person name="Brodie E.L."/>
            <person name="Williams K.H."/>
            <person name="Hubbard S.S."/>
            <person name="Banfield J.F."/>
        </authorList>
    </citation>
    <scope>NUCLEOTIDE SEQUENCE [LARGE SCALE GENOMIC DNA]</scope>
</reference>
<comment type="caution">
    <text evidence="2">The sequence shown here is derived from an EMBL/GenBank/DDBJ whole genome shotgun (WGS) entry which is preliminary data.</text>
</comment>
<proteinExistence type="predicted"/>
<dbReference type="EMBL" id="MHWS01000023">
    <property type="protein sequence ID" value="OHB11705.1"/>
    <property type="molecule type" value="Genomic_DNA"/>
</dbReference>
<evidence type="ECO:0008006" key="4">
    <source>
        <dbReference type="Google" id="ProtNLM"/>
    </source>
</evidence>
<protein>
    <recommendedName>
        <fullName evidence="4">Cohesin domain-containing protein</fullName>
    </recommendedName>
</protein>
<feature type="transmembrane region" description="Helical" evidence="1">
    <location>
        <begin position="272"/>
        <end position="292"/>
    </location>
</feature>
<name>A0A1G2UQP4_9BACT</name>
<accession>A0A1G2UQP4</accession>
<organism evidence="2 3">
    <name type="scientific">Candidatus Zambryskibacteria bacterium RIFCSPLOWO2_12_FULL_39_16</name>
    <dbReference type="NCBI Taxonomy" id="1802775"/>
    <lineage>
        <taxon>Bacteria</taxon>
        <taxon>Candidatus Zambryskiibacteriota</taxon>
    </lineage>
</organism>
<gene>
    <name evidence="2" type="ORF">A3G46_00910</name>
</gene>
<sequence>MEKIIMKKLLKNKINIIIIIAIFLPHSVFAATIYLETARTEFFVGDTILVDVKVNSENKEINTVEGNVSLTYLPDVVVVKDIILSESSFSLWPNKPSLSEDLKTISFVGGTPLGLKSQNATLFKIVLNLKKVGQVILNPTDTSVYLNDGKGTKDSVNNKDLTLDILPKKDGSNSINDWDILISEDKTPPKSFEIVVGQDGSVFDGNKFLSFSTIDEQSGLRYYEVIEGNLPPTRSSGTYVLQNQDKSNKVTVIAYDASGNFKKETYNPKYSYFNFNNIAIIIIFAILLFVIFKKRNKK</sequence>
<dbReference type="AlphaFoldDB" id="A0A1G2UQP4"/>
<keyword evidence="1" id="KW-0812">Transmembrane</keyword>
<evidence type="ECO:0000313" key="2">
    <source>
        <dbReference type="EMBL" id="OHB11705.1"/>
    </source>
</evidence>
<keyword evidence="1" id="KW-0472">Membrane</keyword>